<evidence type="ECO:0000256" key="1">
    <source>
        <dbReference type="SAM" id="Coils"/>
    </source>
</evidence>
<gene>
    <name evidence="3" type="ORF">MGWOODY_Mmi709</name>
</gene>
<name>A0A160VEJ9_9ZZZZ</name>
<evidence type="ECO:0000313" key="3">
    <source>
        <dbReference type="EMBL" id="CUV08219.1"/>
    </source>
</evidence>
<dbReference type="EMBL" id="FAXC01000027">
    <property type="protein sequence ID" value="CUV08219.1"/>
    <property type="molecule type" value="Genomic_DNA"/>
</dbReference>
<accession>A0A160VEJ9</accession>
<evidence type="ECO:0008006" key="4">
    <source>
        <dbReference type="Google" id="ProtNLM"/>
    </source>
</evidence>
<reference evidence="3" key="1">
    <citation type="submission" date="2015-10" db="EMBL/GenBank/DDBJ databases">
        <authorList>
            <person name="Gilbert D.G."/>
        </authorList>
    </citation>
    <scope>NUCLEOTIDE SEQUENCE</scope>
</reference>
<feature type="region of interest" description="Disordered" evidence="2">
    <location>
        <begin position="154"/>
        <end position="178"/>
    </location>
</feature>
<dbReference type="AlphaFoldDB" id="A0A160VEJ9"/>
<keyword evidence="1" id="KW-0175">Coiled coil</keyword>
<feature type="compositionally biased region" description="Basic and acidic residues" evidence="2">
    <location>
        <begin position="154"/>
        <end position="166"/>
    </location>
</feature>
<proteinExistence type="predicted"/>
<evidence type="ECO:0000256" key="2">
    <source>
        <dbReference type="SAM" id="MobiDB-lite"/>
    </source>
</evidence>
<protein>
    <recommendedName>
        <fullName evidence="4">Periplasmic heavy metal sensor</fullName>
    </recommendedName>
</protein>
<organism evidence="3">
    <name type="scientific">hydrothermal vent metagenome</name>
    <dbReference type="NCBI Taxonomy" id="652676"/>
    <lineage>
        <taxon>unclassified sequences</taxon>
        <taxon>metagenomes</taxon>
        <taxon>ecological metagenomes</taxon>
    </lineage>
</organism>
<feature type="coiled-coil region" evidence="1">
    <location>
        <begin position="99"/>
        <end position="126"/>
    </location>
</feature>
<sequence length="178" mass="21184">MKITNIALIGLLLSTSLFAQRDRRMEQRDHRMEQYKGDDRPGRMEMYAIWKLTENLNLDEKQAEVFFPKLNSHKAKMREMGKERRDIWEDIVLKARKSEKVTDKELETAKNKTKALEKKTMAEKEKFANGLGDVLTNEQQVLFHIFGREMVSDAKERMRDHRERGNKMGGNKKKRKRW</sequence>